<evidence type="ECO:0000313" key="1">
    <source>
        <dbReference type="EMBL" id="KAJ8920000.1"/>
    </source>
</evidence>
<keyword evidence="2" id="KW-1185">Reference proteome</keyword>
<name>A0AAV8W1T3_9CUCU</name>
<comment type="caution">
    <text evidence="1">The sequence shown here is derived from an EMBL/GenBank/DDBJ whole genome shotgun (WGS) entry which is preliminary data.</text>
</comment>
<sequence length="73" mass="8363">MKIMSSFMANLVKFKSYAYESSVPVRRVPGRKNFSKTSSADKDNKVLKKLANLFSIPQPLVDLYTQRVKETSF</sequence>
<dbReference type="Proteomes" id="UP001159042">
    <property type="component" value="Unassembled WGS sequence"/>
</dbReference>
<gene>
    <name evidence="1" type="ORF">NQ315_006530</name>
</gene>
<protein>
    <submittedName>
        <fullName evidence="1">Uncharacterized protein</fullName>
    </submittedName>
</protein>
<dbReference type="AlphaFoldDB" id="A0AAV8W1T3"/>
<organism evidence="1 2">
    <name type="scientific">Exocentrus adspersus</name>
    <dbReference type="NCBI Taxonomy" id="1586481"/>
    <lineage>
        <taxon>Eukaryota</taxon>
        <taxon>Metazoa</taxon>
        <taxon>Ecdysozoa</taxon>
        <taxon>Arthropoda</taxon>
        <taxon>Hexapoda</taxon>
        <taxon>Insecta</taxon>
        <taxon>Pterygota</taxon>
        <taxon>Neoptera</taxon>
        <taxon>Endopterygota</taxon>
        <taxon>Coleoptera</taxon>
        <taxon>Polyphaga</taxon>
        <taxon>Cucujiformia</taxon>
        <taxon>Chrysomeloidea</taxon>
        <taxon>Cerambycidae</taxon>
        <taxon>Lamiinae</taxon>
        <taxon>Acanthocinini</taxon>
        <taxon>Exocentrus</taxon>
    </lineage>
</organism>
<evidence type="ECO:0000313" key="2">
    <source>
        <dbReference type="Proteomes" id="UP001159042"/>
    </source>
</evidence>
<accession>A0AAV8W1T3</accession>
<proteinExistence type="predicted"/>
<reference evidence="1 2" key="1">
    <citation type="journal article" date="2023" name="Insect Mol. Biol.">
        <title>Genome sequencing provides insights into the evolution of gene families encoding plant cell wall-degrading enzymes in longhorned beetles.</title>
        <authorList>
            <person name="Shin N.R."/>
            <person name="Okamura Y."/>
            <person name="Kirsch R."/>
            <person name="Pauchet Y."/>
        </authorList>
    </citation>
    <scope>NUCLEOTIDE SEQUENCE [LARGE SCALE GENOMIC DNA]</scope>
    <source>
        <strain evidence="1">EAD_L_NR</strain>
    </source>
</reference>
<dbReference type="EMBL" id="JANEYG010000016">
    <property type="protein sequence ID" value="KAJ8920000.1"/>
    <property type="molecule type" value="Genomic_DNA"/>
</dbReference>